<feature type="transmembrane region" description="Helical" evidence="1">
    <location>
        <begin position="37"/>
        <end position="61"/>
    </location>
</feature>
<evidence type="ECO:0000313" key="2">
    <source>
        <dbReference type="EMBL" id="MDT0619277.1"/>
    </source>
</evidence>
<dbReference type="NCBIfam" id="NF033233">
    <property type="entry name" value="twin_helix"/>
    <property type="match status" value="1"/>
</dbReference>
<dbReference type="EMBL" id="JAVRHY010000012">
    <property type="protein sequence ID" value="MDT0619277.1"/>
    <property type="molecule type" value="Genomic_DNA"/>
</dbReference>
<sequence length="69" mass="7566">MTKIIIVIFLVAIVTALMAGMVFLVKDDGDSKRTVRALTWRISLSLALITLLVIGYAAGWIQPHGVMPR</sequence>
<evidence type="ECO:0000256" key="1">
    <source>
        <dbReference type="SAM" id="Phobius"/>
    </source>
</evidence>
<keyword evidence="1 2" id="KW-0812">Transmembrane</keyword>
<dbReference type="Proteomes" id="UP001259982">
    <property type="component" value="Unassembled WGS sequence"/>
</dbReference>
<feature type="transmembrane region" description="Helical" evidence="1">
    <location>
        <begin position="6"/>
        <end position="25"/>
    </location>
</feature>
<proteinExistence type="predicted"/>
<name>A0ABU3BBT5_9GAMM</name>
<comment type="caution">
    <text evidence="2">The sequence shown here is derived from an EMBL/GenBank/DDBJ whole genome shotgun (WGS) entry which is preliminary data.</text>
</comment>
<keyword evidence="1" id="KW-1133">Transmembrane helix</keyword>
<protein>
    <submittedName>
        <fullName evidence="2">Twin transmembrane helix small protein</fullName>
    </submittedName>
</protein>
<dbReference type="RefSeq" id="WP_311659656.1">
    <property type="nucleotide sequence ID" value="NZ_JAVRHY010000012.1"/>
</dbReference>
<gene>
    <name evidence="2" type="ORF">RM531_12400</name>
</gene>
<keyword evidence="1" id="KW-0472">Membrane</keyword>
<dbReference type="InterPro" id="IPR021313">
    <property type="entry name" value="DUF2909"/>
</dbReference>
<keyword evidence="3" id="KW-1185">Reference proteome</keyword>
<evidence type="ECO:0000313" key="3">
    <source>
        <dbReference type="Proteomes" id="UP001259982"/>
    </source>
</evidence>
<accession>A0ABU3BBT5</accession>
<reference evidence="2 3" key="1">
    <citation type="submission" date="2023-09" db="EMBL/GenBank/DDBJ databases">
        <authorList>
            <person name="Rey-Velasco X."/>
        </authorList>
    </citation>
    <scope>NUCLEOTIDE SEQUENCE [LARGE SCALE GENOMIC DNA]</scope>
    <source>
        <strain evidence="2 3">P385</strain>
    </source>
</reference>
<dbReference type="Pfam" id="PF11137">
    <property type="entry name" value="DUF2909"/>
    <property type="match status" value="1"/>
</dbReference>
<organism evidence="2 3">
    <name type="scientific">Spectribacter acetivorans</name>
    <dbReference type="NCBI Taxonomy" id="3075603"/>
    <lineage>
        <taxon>Bacteria</taxon>
        <taxon>Pseudomonadati</taxon>
        <taxon>Pseudomonadota</taxon>
        <taxon>Gammaproteobacteria</taxon>
        <taxon>Salinisphaerales</taxon>
        <taxon>Salinisphaeraceae</taxon>
        <taxon>Spectribacter</taxon>
    </lineage>
</organism>